<name>T1B2T5_9ZZZZ</name>
<dbReference type="Gene3D" id="3.40.630.30">
    <property type="match status" value="1"/>
</dbReference>
<evidence type="ECO:0000313" key="2">
    <source>
        <dbReference type="EMBL" id="EQD47159.1"/>
    </source>
</evidence>
<dbReference type="Pfam" id="PF13302">
    <property type="entry name" value="Acetyltransf_3"/>
    <property type="match status" value="1"/>
</dbReference>
<proteinExistence type="predicted"/>
<dbReference type="EMBL" id="AUZY01008156">
    <property type="protein sequence ID" value="EQD47159.1"/>
    <property type="molecule type" value="Genomic_DNA"/>
</dbReference>
<dbReference type="InterPro" id="IPR016181">
    <property type="entry name" value="Acyl_CoA_acyltransferase"/>
</dbReference>
<dbReference type="GO" id="GO:0005737">
    <property type="term" value="C:cytoplasm"/>
    <property type="evidence" value="ECO:0007669"/>
    <property type="project" value="TreeGrafter"/>
</dbReference>
<feature type="domain" description="N-acetyltransferase" evidence="1">
    <location>
        <begin position="7"/>
        <end position="167"/>
    </location>
</feature>
<accession>T1B2T5</accession>
<organism evidence="2">
    <name type="scientific">mine drainage metagenome</name>
    <dbReference type="NCBI Taxonomy" id="410659"/>
    <lineage>
        <taxon>unclassified sequences</taxon>
        <taxon>metagenomes</taxon>
        <taxon>ecological metagenomes</taxon>
    </lineage>
</organism>
<dbReference type="InterPro" id="IPR051908">
    <property type="entry name" value="Ribosomal_N-acetyltransferase"/>
</dbReference>
<reference evidence="2" key="2">
    <citation type="journal article" date="2014" name="ISME J.">
        <title>Microbial stratification in low pH oxic and suboxic macroscopic growths along an acid mine drainage.</title>
        <authorList>
            <person name="Mendez-Garcia C."/>
            <person name="Mesa V."/>
            <person name="Sprenger R.R."/>
            <person name="Richter M."/>
            <person name="Diez M.S."/>
            <person name="Solano J."/>
            <person name="Bargiela R."/>
            <person name="Golyshina O.V."/>
            <person name="Manteca A."/>
            <person name="Ramos J.L."/>
            <person name="Gallego J.R."/>
            <person name="Llorente I."/>
            <person name="Martins Dos Santos V.A."/>
            <person name="Jensen O.N."/>
            <person name="Pelaez A.I."/>
            <person name="Sanchez J."/>
            <person name="Ferrer M."/>
        </authorList>
    </citation>
    <scope>NUCLEOTIDE SEQUENCE</scope>
</reference>
<protein>
    <submittedName>
        <fullName evidence="2">GCN5-related N-acetyltransferase domain protein</fullName>
    </submittedName>
</protein>
<dbReference type="GO" id="GO:0008999">
    <property type="term" value="F:protein-N-terminal-alanine acetyltransferase activity"/>
    <property type="evidence" value="ECO:0007669"/>
    <property type="project" value="TreeGrafter"/>
</dbReference>
<reference evidence="2" key="1">
    <citation type="submission" date="2013-08" db="EMBL/GenBank/DDBJ databases">
        <authorList>
            <person name="Mendez C."/>
            <person name="Richter M."/>
            <person name="Ferrer M."/>
            <person name="Sanchez J."/>
        </authorList>
    </citation>
    <scope>NUCLEOTIDE SEQUENCE</scope>
</reference>
<dbReference type="GO" id="GO:1990189">
    <property type="term" value="F:protein N-terminal-serine acetyltransferase activity"/>
    <property type="evidence" value="ECO:0007669"/>
    <property type="project" value="TreeGrafter"/>
</dbReference>
<dbReference type="AlphaFoldDB" id="T1B2T5"/>
<keyword evidence="2" id="KW-0808">Transferase</keyword>
<dbReference type="PANTHER" id="PTHR43441">
    <property type="entry name" value="RIBOSOMAL-PROTEIN-SERINE ACETYLTRANSFERASE"/>
    <property type="match status" value="1"/>
</dbReference>
<gene>
    <name evidence="2" type="ORF">B1B_12451</name>
</gene>
<dbReference type="InterPro" id="IPR000182">
    <property type="entry name" value="GNAT_dom"/>
</dbReference>
<dbReference type="PROSITE" id="PS51186">
    <property type="entry name" value="GNAT"/>
    <property type="match status" value="1"/>
</dbReference>
<dbReference type="PANTHER" id="PTHR43441:SF11">
    <property type="entry name" value="RIBOSOMAL-PROTEIN-SERINE ACETYLTRANSFERASE"/>
    <property type="match status" value="1"/>
</dbReference>
<dbReference type="SUPFAM" id="SSF55729">
    <property type="entry name" value="Acyl-CoA N-acyltransferases (Nat)"/>
    <property type="match status" value="1"/>
</dbReference>
<comment type="caution">
    <text evidence="2">The sequence shown here is derived from an EMBL/GenBank/DDBJ whole genome shotgun (WGS) entry which is preliminary data.</text>
</comment>
<evidence type="ECO:0000259" key="1">
    <source>
        <dbReference type="PROSITE" id="PS51186"/>
    </source>
</evidence>
<sequence length="180" mass="20149">MLEGSQVRLRPPTAQDAALLFEWYQDPELVAPFDRYEPDTVDTFAAGLAGAAGDPGSLYPRYAVELRATGTTVGCVGWYRAHPVLEYIDVWYLLGDPTQRGKGLGREAVQILVTELFRTQTVQRIGATCDVENVPSARLLERIGFRREGSLRGALFHHARWHDVYVYGVTRSEWLSPPKA</sequence>